<dbReference type="EMBL" id="GIBP01003536">
    <property type="protein sequence ID" value="NDV32505.1"/>
    <property type="molecule type" value="Transcribed_RNA"/>
</dbReference>
<evidence type="ECO:0000313" key="5">
    <source>
        <dbReference type="EMBL" id="NDV32505.1"/>
    </source>
</evidence>
<dbReference type="Gene3D" id="2.130.10.10">
    <property type="entry name" value="YVTN repeat-like/Quinoprotein amine dehydrogenase"/>
    <property type="match status" value="2"/>
</dbReference>
<dbReference type="PIRSF" id="PIRSF037309">
    <property type="entry name" value="PP2A_PR55"/>
    <property type="match status" value="1"/>
</dbReference>
<keyword evidence="3 4" id="KW-0677">Repeat</keyword>
<organism evidence="5">
    <name type="scientific">Arcella intermedia</name>
    <dbReference type="NCBI Taxonomy" id="1963864"/>
    <lineage>
        <taxon>Eukaryota</taxon>
        <taxon>Amoebozoa</taxon>
        <taxon>Tubulinea</taxon>
        <taxon>Elardia</taxon>
        <taxon>Arcellinida</taxon>
        <taxon>Sphaerothecina</taxon>
        <taxon>Arcellidae</taxon>
        <taxon>Arcella</taxon>
    </lineage>
</organism>
<accession>A0A6B2L6B2</accession>
<evidence type="ECO:0000256" key="1">
    <source>
        <dbReference type="ARBA" id="ARBA00008259"/>
    </source>
</evidence>
<evidence type="ECO:0000256" key="4">
    <source>
        <dbReference type="RuleBase" id="RU331113"/>
    </source>
</evidence>
<comment type="similarity">
    <text evidence="1 4">Belongs to the phosphatase 2A regulatory subunit B family.</text>
</comment>
<dbReference type="PRINTS" id="PR00600">
    <property type="entry name" value="PP2APR55"/>
</dbReference>
<dbReference type="SUPFAM" id="SSF50978">
    <property type="entry name" value="WD40 repeat-like"/>
    <property type="match status" value="1"/>
</dbReference>
<dbReference type="AlphaFoldDB" id="A0A6B2L6B2"/>
<dbReference type="InterPro" id="IPR000009">
    <property type="entry name" value="PP2A_PR55"/>
</dbReference>
<protein>
    <recommendedName>
        <fullName evidence="4">Serine/threonine-protein phosphatase 2A 55 kDa regulatory subunit B</fullName>
    </recommendedName>
</protein>
<dbReference type="GO" id="GO:0019888">
    <property type="term" value="F:protein phosphatase regulator activity"/>
    <property type="evidence" value="ECO:0007669"/>
    <property type="project" value="InterPro"/>
</dbReference>
<proteinExistence type="inferred from homology"/>
<keyword evidence="2 4" id="KW-0853">WD repeat</keyword>
<dbReference type="InterPro" id="IPR015943">
    <property type="entry name" value="WD40/YVTN_repeat-like_dom_sf"/>
</dbReference>
<sequence length="388" mass="44414">MFGEEDDNLSDSNDTGNAEDNWISSLAFDSSGKFLAVGYNCGQVVVLTQQEDQTYQLYTEFKSHDSEFDFLTSMEIEEKINTIKWFPYESGSQHLMTSNDKTIKLFKMSERDHDGNTDVVVKPKKVFEGAHAYNINGVSFNSDGETFISTDDLRINLWNLNINNEAFGIVDIKPENMDELNEVITCSDFHPQSCNILVYATSKGVIRMGDLRDSALCDRYSKQFEDTESDIGGFFQELVTTISDVKFSPNGLFIVSRDYLTMKIWDPRIENRPFKIIKFHDHLIPKLCDLYENDSIFDKFECSWNGNSTRLLTGSYNNNFYICDAFGSQITPMTAIKPTNVPFRDLQQHLDASQKVLHTAWHPHHDIVALGAKDFGYLYVRKTENDPK</sequence>
<dbReference type="InterPro" id="IPR036322">
    <property type="entry name" value="WD40_repeat_dom_sf"/>
</dbReference>
<dbReference type="SMART" id="SM00320">
    <property type="entry name" value="WD40"/>
    <property type="match status" value="7"/>
</dbReference>
<dbReference type="GO" id="GO:0000159">
    <property type="term" value="C:protein phosphatase type 2A complex"/>
    <property type="evidence" value="ECO:0007669"/>
    <property type="project" value="UniProtKB-UniRule"/>
</dbReference>
<dbReference type="Pfam" id="PF00400">
    <property type="entry name" value="WD40"/>
    <property type="match status" value="1"/>
</dbReference>
<dbReference type="PANTHER" id="PTHR11871">
    <property type="entry name" value="PROTEIN PHOSPHATASE PP2A REGULATORY SUBUNIT B"/>
    <property type="match status" value="1"/>
</dbReference>
<evidence type="ECO:0000256" key="3">
    <source>
        <dbReference type="ARBA" id="ARBA00022737"/>
    </source>
</evidence>
<name>A0A6B2L6B2_9EUKA</name>
<dbReference type="InterPro" id="IPR001680">
    <property type="entry name" value="WD40_rpt"/>
</dbReference>
<evidence type="ECO:0000256" key="2">
    <source>
        <dbReference type="ARBA" id="ARBA00022574"/>
    </source>
</evidence>
<reference evidence="5" key="1">
    <citation type="journal article" date="2020" name="J. Eukaryot. Microbiol.">
        <title>De novo Sequencing, Assembly and Annotation of the Transcriptome for the Free-Living Testate Amoeba Arcella intermedia.</title>
        <authorList>
            <person name="Ribeiro G.M."/>
            <person name="Porfirio-Sousa A.L."/>
            <person name="Maurer-Alcala X.X."/>
            <person name="Katz L.A."/>
            <person name="Lahr D.J.G."/>
        </authorList>
    </citation>
    <scope>NUCLEOTIDE SEQUENCE</scope>
</reference>